<dbReference type="SMART" id="SM00066">
    <property type="entry name" value="GAL4"/>
    <property type="match status" value="1"/>
</dbReference>
<keyword evidence="2" id="KW-0539">Nucleus</keyword>
<dbReference type="PANTHER" id="PTHR47431">
    <property type="entry name" value="ZN(II)2CYS6 TRANSCRIPTION FACTOR (EUROFUNG)-RELATED"/>
    <property type="match status" value="1"/>
</dbReference>
<evidence type="ECO:0000313" key="5">
    <source>
        <dbReference type="EMBL" id="CEJ81599.1"/>
    </source>
</evidence>
<evidence type="ECO:0000256" key="3">
    <source>
        <dbReference type="SAM" id="MobiDB-lite"/>
    </source>
</evidence>
<dbReference type="PROSITE" id="PS00463">
    <property type="entry name" value="ZN2_CY6_FUNGAL_1"/>
    <property type="match status" value="1"/>
</dbReference>
<dbReference type="CDD" id="cd00067">
    <property type="entry name" value="GAL4"/>
    <property type="match status" value="1"/>
</dbReference>
<dbReference type="Gene3D" id="4.10.240.10">
    <property type="entry name" value="Zn(2)-C6 fungal-type DNA-binding domain"/>
    <property type="match status" value="1"/>
</dbReference>
<keyword evidence="1" id="KW-0479">Metal-binding</keyword>
<name>A0A0A1T8C7_9HYPO</name>
<evidence type="ECO:0000256" key="1">
    <source>
        <dbReference type="ARBA" id="ARBA00022723"/>
    </source>
</evidence>
<keyword evidence="6" id="KW-1185">Reference proteome</keyword>
<dbReference type="CDD" id="cd12148">
    <property type="entry name" value="fungal_TF_MHR"/>
    <property type="match status" value="1"/>
</dbReference>
<dbReference type="GO" id="GO:0008270">
    <property type="term" value="F:zinc ion binding"/>
    <property type="evidence" value="ECO:0007669"/>
    <property type="project" value="InterPro"/>
</dbReference>
<dbReference type="SUPFAM" id="SSF57701">
    <property type="entry name" value="Zn2/Cys6 DNA-binding domain"/>
    <property type="match status" value="1"/>
</dbReference>
<feature type="compositionally biased region" description="Low complexity" evidence="3">
    <location>
        <begin position="73"/>
        <end position="99"/>
    </location>
</feature>
<dbReference type="InterPro" id="IPR007219">
    <property type="entry name" value="XnlR_reg_dom"/>
</dbReference>
<dbReference type="Proteomes" id="UP000039046">
    <property type="component" value="Unassembled WGS sequence"/>
</dbReference>
<dbReference type="PANTHER" id="PTHR47431:SF1">
    <property type="entry name" value="ZN(II)2CYS6 TRANSCRIPTION FACTOR (EUROFUNG)"/>
    <property type="match status" value="1"/>
</dbReference>
<dbReference type="OrthoDB" id="5367487at2759"/>
<dbReference type="STRING" id="1531966.A0A0A1T8C7"/>
<dbReference type="InterPro" id="IPR001138">
    <property type="entry name" value="Zn2Cys6_DnaBD"/>
</dbReference>
<reference evidence="5 6" key="1">
    <citation type="journal article" date="2015" name="Genome Announc.">
        <title>Draft Genome Sequence and Gene Annotation of the Entomopathogenic Fungus Verticillium hemipterigenum.</title>
        <authorList>
            <person name="Horn F."/>
            <person name="Habel A."/>
            <person name="Scharf D.H."/>
            <person name="Dworschak J."/>
            <person name="Brakhage A.A."/>
            <person name="Guthke R."/>
            <person name="Hertweck C."/>
            <person name="Linde J."/>
        </authorList>
    </citation>
    <scope>NUCLEOTIDE SEQUENCE [LARGE SCALE GENOMIC DNA]</scope>
</reference>
<organism evidence="5 6">
    <name type="scientific">[Torrubiella] hemipterigena</name>
    <dbReference type="NCBI Taxonomy" id="1531966"/>
    <lineage>
        <taxon>Eukaryota</taxon>
        <taxon>Fungi</taxon>
        <taxon>Dikarya</taxon>
        <taxon>Ascomycota</taxon>
        <taxon>Pezizomycotina</taxon>
        <taxon>Sordariomycetes</taxon>
        <taxon>Hypocreomycetidae</taxon>
        <taxon>Hypocreales</taxon>
        <taxon>Clavicipitaceae</taxon>
        <taxon>Clavicipitaceae incertae sedis</taxon>
        <taxon>'Torrubiella' clade</taxon>
    </lineage>
</organism>
<accession>A0A0A1T8C7</accession>
<dbReference type="AlphaFoldDB" id="A0A0A1T8C7"/>
<feature type="domain" description="Zn(2)-C6 fungal-type" evidence="4">
    <location>
        <begin position="17"/>
        <end position="46"/>
    </location>
</feature>
<dbReference type="Pfam" id="PF04082">
    <property type="entry name" value="Fungal_trans"/>
    <property type="match status" value="1"/>
</dbReference>
<evidence type="ECO:0000313" key="6">
    <source>
        <dbReference type="Proteomes" id="UP000039046"/>
    </source>
</evidence>
<proteinExistence type="predicted"/>
<dbReference type="GO" id="GO:0006351">
    <property type="term" value="P:DNA-templated transcription"/>
    <property type="evidence" value="ECO:0007669"/>
    <property type="project" value="InterPro"/>
</dbReference>
<gene>
    <name evidence="5" type="ORF">VHEMI01719</name>
</gene>
<evidence type="ECO:0000259" key="4">
    <source>
        <dbReference type="PROSITE" id="PS50048"/>
    </source>
</evidence>
<protein>
    <recommendedName>
        <fullName evidence="4">Zn(2)-C6 fungal-type domain-containing protein</fullName>
    </recommendedName>
</protein>
<dbReference type="InterPro" id="IPR036864">
    <property type="entry name" value="Zn2-C6_fun-type_DNA-bd_sf"/>
</dbReference>
<dbReference type="EMBL" id="CDHN01000001">
    <property type="protein sequence ID" value="CEJ81599.1"/>
    <property type="molecule type" value="Genomic_DNA"/>
</dbReference>
<dbReference type="GO" id="GO:0000981">
    <property type="term" value="F:DNA-binding transcription factor activity, RNA polymerase II-specific"/>
    <property type="evidence" value="ECO:0007669"/>
    <property type="project" value="InterPro"/>
</dbReference>
<dbReference type="PROSITE" id="PS50048">
    <property type="entry name" value="ZN2_CY6_FUNGAL_2"/>
    <property type="match status" value="1"/>
</dbReference>
<evidence type="ECO:0000256" key="2">
    <source>
        <dbReference type="ARBA" id="ARBA00023242"/>
    </source>
</evidence>
<dbReference type="Pfam" id="PF00172">
    <property type="entry name" value="Zn_clus"/>
    <property type="match status" value="1"/>
</dbReference>
<dbReference type="HOGENOM" id="CLU_015502_0_2_1"/>
<dbReference type="GO" id="GO:0003677">
    <property type="term" value="F:DNA binding"/>
    <property type="evidence" value="ECO:0007669"/>
    <property type="project" value="InterPro"/>
</dbReference>
<sequence length="592" mass="65562">MEQSSAKGTVAAAKSKACLACRNKHIKCNGLDPCSYCIERQLDCVYVVSRRGHYPRRQGHYLRDGTRKAYTPADSSSHSATTADSMIASSSPSSSDSPSNAFNGLQGNEASITTTKLPLGPPAAIKPYECASSCPINKLVDGALEAYYYYCFPAHPFVLPRAYVAHVAAMPSGDALLAAMRWTGSLFIKMSPAARESLFTTAYDRVRDASLPRNGYLAQAMLVLVIGMDGVCKRDAAAELLQKLEDMALEIGLHRREFAARHGNELAVVEESWRRTWWELYTVDAMVAGVHRKTTFPLYAVDSGVALPCEEDEYLTGNIPAPCFLHELEDEAFSTDQRQFSSFAYRILCANIMGQLIQQQPISKHDPDTVRRLEAALTNWQLHLPESKHNAIQRNGKSDEMIFQALMMHRAMSVILHQPLSQLDTSVTETINSCASPEYLQTQASNIPYDAHAAHAIHAASEISNLVMHSSTMLRHSHFFACVVTLSSIVHFSNWAITTSFFEESSNTDSKQNSADIRQYIKLNIGALRALAQVWPAASGACLQIQSVAQELHNMRKKVLPSMQILDETMDLNFTQALAQDDTLWQMWNSLG</sequence>
<feature type="region of interest" description="Disordered" evidence="3">
    <location>
        <begin position="57"/>
        <end position="105"/>
    </location>
</feature>